<organism evidence="1 2">
    <name type="scientific">Oenococcus oeni</name>
    <name type="common">Leuconostoc oenos</name>
    <dbReference type="NCBI Taxonomy" id="1247"/>
    <lineage>
        <taxon>Bacteria</taxon>
        <taxon>Bacillati</taxon>
        <taxon>Bacillota</taxon>
        <taxon>Bacilli</taxon>
        <taxon>Lactobacillales</taxon>
        <taxon>Lactobacillaceae</taxon>
        <taxon>Oenococcus</taxon>
    </lineage>
</organism>
<dbReference type="InterPro" id="IPR024997">
    <property type="entry name" value="DUF3892"/>
</dbReference>
<evidence type="ECO:0000313" key="2">
    <source>
        <dbReference type="Proteomes" id="UP001281024"/>
    </source>
</evidence>
<comment type="caution">
    <text evidence="1">The sequence shown here is derived from an EMBL/GenBank/DDBJ whole genome shotgun (WGS) entry which is preliminary data.</text>
</comment>
<reference evidence="1" key="1">
    <citation type="submission" date="2019-10" db="EMBL/GenBank/DDBJ databases">
        <title>Malate fermentation in French cider.</title>
        <authorList>
            <person name="Cousin F.J."/>
            <person name="Medina Fernandez S."/>
            <person name="Misery B."/>
            <person name="Laplace J.-M."/>
            <person name="Cretenet M."/>
        </authorList>
    </citation>
    <scope>NUCLEOTIDE SEQUENCE</scope>
    <source>
        <strain evidence="1">UCMA15129</strain>
    </source>
</reference>
<dbReference type="Proteomes" id="UP001281024">
    <property type="component" value="Unassembled WGS sequence"/>
</dbReference>
<accession>A0A483BIL8</accession>
<sequence>MAKKKAKFKREIVAVKLFVDTKGNKRVVAVKLASPRVTKDYRISYRASAHDMDQEIKNDISYFYINPSNRKKTNKVKVVSKKNPKKSYVLTKDSDSEIDNLLKLPHFQ</sequence>
<dbReference type="EMBL" id="WERV01000002">
    <property type="protein sequence ID" value="MDV7714882.1"/>
    <property type="molecule type" value="Genomic_DNA"/>
</dbReference>
<dbReference type="AlphaFoldDB" id="A0A483BIL8"/>
<protein>
    <submittedName>
        <fullName evidence="1">DUF3892 domain-containing protein</fullName>
    </submittedName>
</protein>
<evidence type="ECO:0000313" key="1">
    <source>
        <dbReference type="EMBL" id="MDV7714882.1"/>
    </source>
</evidence>
<proteinExistence type="predicted"/>
<dbReference type="RefSeq" id="WP_002816449.1">
    <property type="nucleotide sequence ID" value="NZ_JMIS01000013.1"/>
</dbReference>
<dbReference type="Pfam" id="PF13031">
    <property type="entry name" value="DUF3892"/>
    <property type="match status" value="1"/>
</dbReference>
<name>A0A483BIL8_OENOE</name>
<gene>
    <name evidence="1" type="ORF">GA838_03715</name>
</gene>